<comment type="caution">
    <text evidence="2">The sequence shown here is derived from an EMBL/GenBank/DDBJ whole genome shotgun (WGS) entry which is preliminary data.</text>
</comment>
<feature type="compositionally biased region" description="Low complexity" evidence="1">
    <location>
        <begin position="67"/>
        <end position="78"/>
    </location>
</feature>
<sequence>MEDLQQRIVKKIEEINGPWILQHVIGSVKIRTQMCINMGRQTYLFLPLERERDRERERGVGEREGVLDSSLGSSSHLGRQPSQCFKKDNDVA</sequence>
<dbReference type="AlphaFoldDB" id="A0AAV8Z6S0"/>
<gene>
    <name evidence="2" type="ORF">NQ318_009391</name>
</gene>
<proteinExistence type="predicted"/>
<evidence type="ECO:0000313" key="2">
    <source>
        <dbReference type="EMBL" id="KAJ8959958.1"/>
    </source>
</evidence>
<feature type="compositionally biased region" description="Basic and acidic residues" evidence="1">
    <location>
        <begin position="53"/>
        <end position="66"/>
    </location>
</feature>
<evidence type="ECO:0000313" key="3">
    <source>
        <dbReference type="Proteomes" id="UP001162162"/>
    </source>
</evidence>
<name>A0AAV8Z6S0_9CUCU</name>
<organism evidence="2 3">
    <name type="scientific">Aromia moschata</name>
    <dbReference type="NCBI Taxonomy" id="1265417"/>
    <lineage>
        <taxon>Eukaryota</taxon>
        <taxon>Metazoa</taxon>
        <taxon>Ecdysozoa</taxon>
        <taxon>Arthropoda</taxon>
        <taxon>Hexapoda</taxon>
        <taxon>Insecta</taxon>
        <taxon>Pterygota</taxon>
        <taxon>Neoptera</taxon>
        <taxon>Endopterygota</taxon>
        <taxon>Coleoptera</taxon>
        <taxon>Polyphaga</taxon>
        <taxon>Cucujiformia</taxon>
        <taxon>Chrysomeloidea</taxon>
        <taxon>Cerambycidae</taxon>
        <taxon>Cerambycinae</taxon>
        <taxon>Callichromatini</taxon>
        <taxon>Aromia</taxon>
    </lineage>
</organism>
<dbReference type="Proteomes" id="UP001162162">
    <property type="component" value="Unassembled WGS sequence"/>
</dbReference>
<keyword evidence="3" id="KW-1185">Reference proteome</keyword>
<accession>A0AAV8Z6S0</accession>
<dbReference type="EMBL" id="JAPWTK010000010">
    <property type="protein sequence ID" value="KAJ8959958.1"/>
    <property type="molecule type" value="Genomic_DNA"/>
</dbReference>
<feature type="region of interest" description="Disordered" evidence="1">
    <location>
        <begin position="53"/>
        <end position="92"/>
    </location>
</feature>
<protein>
    <submittedName>
        <fullName evidence="2">Uncharacterized protein</fullName>
    </submittedName>
</protein>
<evidence type="ECO:0000256" key="1">
    <source>
        <dbReference type="SAM" id="MobiDB-lite"/>
    </source>
</evidence>
<reference evidence="2" key="1">
    <citation type="journal article" date="2023" name="Insect Mol. Biol.">
        <title>Genome sequencing provides insights into the evolution of gene families encoding plant cell wall-degrading enzymes in longhorned beetles.</title>
        <authorList>
            <person name="Shin N.R."/>
            <person name="Okamura Y."/>
            <person name="Kirsch R."/>
            <person name="Pauchet Y."/>
        </authorList>
    </citation>
    <scope>NUCLEOTIDE SEQUENCE</scope>
    <source>
        <strain evidence="2">AMC_N1</strain>
    </source>
</reference>